<evidence type="ECO:0000313" key="11">
    <source>
        <dbReference type="EMBL" id="AWP17699.1"/>
    </source>
</evidence>
<evidence type="ECO:0000256" key="4">
    <source>
        <dbReference type="ARBA" id="ARBA00022729"/>
    </source>
</evidence>
<sequence>MKIKGSPEFNEASQIIYNELATVFTAPNGYSNVTVLTLEPLVQSKVRSKSQQGINASIEILFTTNSTITTDEINSKMVNASKCEGCQLAGASFSDTELCDKNPCHKLTTECQSGDGTFKCTCKSNYIKTDFSDRICIACDSGLQAENSLICVPCAFGYSGLNCSEFINVFVIVFVYSLEADTGDRWLRARGTPTHHTHHSAYSGSQVRVLSVHPPTSHHAFSLLSCLCYVLFPVILHINLYVTRCSKKKTKKNSKEDIGKPYVSHSPVKLPLVNGNSSLANSQAPSLNGSAYGNAGVPKIPRATTTTSSWDSRTNLEMVPSNSRQNLISVDRNSRLYDDPDDMVPYTQSRPQGNEYAQVRPRNNPYAQDRPQISPYAQDRAQNNPYAQNQGHANPYYVHNNEKWSN</sequence>
<feature type="transmembrane region" description="Helical" evidence="10">
    <location>
        <begin position="220"/>
        <end position="242"/>
    </location>
</feature>
<dbReference type="GO" id="GO:0005886">
    <property type="term" value="C:plasma membrane"/>
    <property type="evidence" value="ECO:0007669"/>
    <property type="project" value="UniProtKB-SubCell"/>
</dbReference>
<keyword evidence="6 10" id="KW-0472">Membrane</keyword>
<evidence type="ECO:0000256" key="5">
    <source>
        <dbReference type="ARBA" id="ARBA00022737"/>
    </source>
</evidence>
<gene>
    <name evidence="11" type="ORF">SMAX5B_020413</name>
</gene>
<keyword evidence="8" id="KW-0325">Glycoprotein</keyword>
<keyword evidence="10" id="KW-1133">Transmembrane helix</keyword>
<evidence type="ECO:0000313" key="12">
    <source>
        <dbReference type="Proteomes" id="UP000246464"/>
    </source>
</evidence>
<keyword evidence="7" id="KW-1015">Disulfide bond</keyword>
<organism evidence="11 12">
    <name type="scientific">Scophthalmus maximus</name>
    <name type="common">Turbot</name>
    <name type="synonym">Psetta maxima</name>
    <dbReference type="NCBI Taxonomy" id="52904"/>
    <lineage>
        <taxon>Eukaryota</taxon>
        <taxon>Metazoa</taxon>
        <taxon>Chordata</taxon>
        <taxon>Craniata</taxon>
        <taxon>Vertebrata</taxon>
        <taxon>Euteleostomi</taxon>
        <taxon>Actinopterygii</taxon>
        <taxon>Neopterygii</taxon>
        <taxon>Teleostei</taxon>
        <taxon>Neoteleostei</taxon>
        <taxon>Acanthomorphata</taxon>
        <taxon>Carangaria</taxon>
        <taxon>Pleuronectiformes</taxon>
        <taxon>Pleuronectoidei</taxon>
        <taxon>Scophthalmidae</taxon>
        <taxon>Scophthalmus</taxon>
    </lineage>
</organism>
<evidence type="ECO:0000256" key="7">
    <source>
        <dbReference type="ARBA" id="ARBA00023157"/>
    </source>
</evidence>
<reference evidence="11 12" key="1">
    <citation type="submission" date="2017-12" db="EMBL/GenBank/DDBJ databases">
        <title>Integrating genomic resources of turbot (Scophthalmus maximus) in depth evaluation of genetic and physical mapping variation across individuals.</title>
        <authorList>
            <person name="Martinez P."/>
        </authorList>
    </citation>
    <scope>NUCLEOTIDE SEQUENCE [LARGE SCALE GENOMIC DNA]</scope>
</reference>
<evidence type="ECO:0000256" key="6">
    <source>
        <dbReference type="ARBA" id="ARBA00023136"/>
    </source>
</evidence>
<dbReference type="Proteomes" id="UP000246464">
    <property type="component" value="Chromosome 18"/>
</dbReference>
<dbReference type="AlphaFoldDB" id="A0A2U9CPC2"/>
<dbReference type="EMBL" id="CP026260">
    <property type="protein sequence ID" value="AWP17699.1"/>
    <property type="molecule type" value="Genomic_DNA"/>
</dbReference>
<evidence type="ECO:0000256" key="1">
    <source>
        <dbReference type="ARBA" id="ARBA00004236"/>
    </source>
</evidence>
<keyword evidence="3" id="KW-0245">EGF-like domain</keyword>
<feature type="compositionally biased region" description="Polar residues" evidence="9">
    <location>
        <begin position="380"/>
        <end position="392"/>
    </location>
</feature>
<keyword evidence="5" id="KW-0677">Repeat</keyword>
<dbReference type="PANTHER" id="PTHR24037">
    <property type="entry name" value="HEART DEVELOPMENT PROTEIN WITH EGF-LIKE DOMAINS 1"/>
    <property type="match status" value="1"/>
</dbReference>
<protein>
    <recommendedName>
        <fullName evidence="13">SEA domain-containing protein</fullName>
    </recommendedName>
</protein>
<evidence type="ECO:0000256" key="9">
    <source>
        <dbReference type="SAM" id="MobiDB-lite"/>
    </source>
</evidence>
<feature type="region of interest" description="Disordered" evidence="9">
    <location>
        <begin position="320"/>
        <end position="406"/>
    </location>
</feature>
<comment type="subcellular location">
    <subcellularLocation>
        <location evidence="1">Cell membrane</location>
    </subcellularLocation>
</comment>
<evidence type="ECO:0008006" key="13">
    <source>
        <dbReference type="Google" id="ProtNLM"/>
    </source>
</evidence>
<keyword evidence="2" id="KW-1003">Cell membrane</keyword>
<evidence type="ECO:0000256" key="8">
    <source>
        <dbReference type="ARBA" id="ARBA00023180"/>
    </source>
</evidence>
<evidence type="ECO:0000256" key="10">
    <source>
        <dbReference type="SAM" id="Phobius"/>
    </source>
</evidence>
<keyword evidence="12" id="KW-1185">Reference proteome</keyword>
<keyword evidence="10" id="KW-0812">Transmembrane</keyword>
<evidence type="ECO:0000256" key="3">
    <source>
        <dbReference type="ARBA" id="ARBA00022536"/>
    </source>
</evidence>
<evidence type="ECO:0000256" key="2">
    <source>
        <dbReference type="ARBA" id="ARBA00022475"/>
    </source>
</evidence>
<keyword evidence="4" id="KW-0732">Signal</keyword>
<dbReference type="PANTHER" id="PTHR24037:SF10">
    <property type="entry name" value="MUCIN-13"/>
    <property type="match status" value="1"/>
</dbReference>
<name>A0A2U9CPC2_SCOMX</name>
<accession>A0A2U9CPC2</accession>
<proteinExistence type="predicted"/>
<dbReference type="STRING" id="52904.ENSSMAP00000030476"/>